<dbReference type="InterPro" id="IPR000792">
    <property type="entry name" value="Tscrpt_reg_LuxR_C"/>
</dbReference>
<dbReference type="InterPro" id="IPR039420">
    <property type="entry name" value="WalR-like"/>
</dbReference>
<dbReference type="AlphaFoldDB" id="A0A6G4TUH1"/>
<dbReference type="InterPro" id="IPR003018">
    <property type="entry name" value="GAF"/>
</dbReference>
<protein>
    <submittedName>
        <fullName evidence="5">Helix-turn-helix transcriptional regulator</fullName>
    </submittedName>
</protein>
<dbReference type="PRINTS" id="PR00038">
    <property type="entry name" value="HTHLUXR"/>
</dbReference>
<organism evidence="5 6">
    <name type="scientific">Streptomyces coryli</name>
    <dbReference type="NCBI Taxonomy" id="1128680"/>
    <lineage>
        <taxon>Bacteria</taxon>
        <taxon>Bacillati</taxon>
        <taxon>Actinomycetota</taxon>
        <taxon>Actinomycetes</taxon>
        <taxon>Kitasatosporales</taxon>
        <taxon>Streptomycetaceae</taxon>
        <taxon>Streptomyces</taxon>
    </lineage>
</organism>
<comment type="caution">
    <text evidence="5">The sequence shown here is derived from an EMBL/GenBank/DDBJ whole genome shotgun (WGS) entry which is preliminary data.</text>
</comment>
<sequence>MPDTGEAGEIRAALLQLRRSSGLPVSFGGLLAGGGRQLRLSEFAGTRSDALRGLGVGHGNGLGGKAIALSRPCAVTDYAAARTISHEYDTAVSAEGLRAVLAVPVVVRGRVRAVLYGALRESLQLGDRTLTAAVETARDLEQALAVREETRRLLAAAARPATAPAAWEEVRDTHRELRALAPRITDTGLRDELLALCDRLAAARTGPAAGVSLAARELDVLACVAGGATNATAAEHLGVRPETVKSYLRSAMRKLGAHTRLEAVTAARRAGLLP</sequence>
<reference evidence="5 6" key="1">
    <citation type="submission" date="2020-02" db="EMBL/GenBank/DDBJ databases">
        <title>Whole-genome analyses of novel actinobacteria.</title>
        <authorList>
            <person name="Sahin N."/>
        </authorList>
    </citation>
    <scope>NUCLEOTIDE SEQUENCE [LARGE SCALE GENOMIC DNA]</scope>
    <source>
        <strain evidence="5 6">A7024</strain>
    </source>
</reference>
<dbReference type="SUPFAM" id="SSF55781">
    <property type="entry name" value="GAF domain-like"/>
    <property type="match status" value="1"/>
</dbReference>
<evidence type="ECO:0000256" key="2">
    <source>
        <dbReference type="ARBA" id="ARBA00023125"/>
    </source>
</evidence>
<keyword evidence="3" id="KW-0804">Transcription</keyword>
<evidence type="ECO:0000313" key="6">
    <source>
        <dbReference type="Proteomes" id="UP000481583"/>
    </source>
</evidence>
<evidence type="ECO:0000256" key="1">
    <source>
        <dbReference type="ARBA" id="ARBA00023015"/>
    </source>
</evidence>
<feature type="domain" description="HTH luxR-type" evidence="4">
    <location>
        <begin position="206"/>
        <end position="271"/>
    </location>
</feature>
<dbReference type="Pfam" id="PF01590">
    <property type="entry name" value="GAF"/>
    <property type="match status" value="1"/>
</dbReference>
<evidence type="ECO:0000313" key="5">
    <source>
        <dbReference type="EMBL" id="NGN63524.1"/>
    </source>
</evidence>
<dbReference type="SMART" id="SM00421">
    <property type="entry name" value="HTH_LUXR"/>
    <property type="match status" value="1"/>
</dbReference>
<evidence type="ECO:0000259" key="4">
    <source>
        <dbReference type="PROSITE" id="PS50043"/>
    </source>
</evidence>
<dbReference type="PROSITE" id="PS50043">
    <property type="entry name" value="HTH_LUXR_2"/>
    <property type="match status" value="1"/>
</dbReference>
<dbReference type="Gene3D" id="3.30.450.40">
    <property type="match status" value="1"/>
</dbReference>
<keyword evidence="1" id="KW-0805">Transcription regulation</keyword>
<name>A0A6G4TUH1_9ACTN</name>
<dbReference type="SUPFAM" id="SSF46894">
    <property type="entry name" value="C-terminal effector domain of the bipartite response regulators"/>
    <property type="match status" value="1"/>
</dbReference>
<dbReference type="PANTHER" id="PTHR43214:SF42">
    <property type="entry name" value="TRANSCRIPTIONAL REGULATORY PROTEIN DESR"/>
    <property type="match status" value="1"/>
</dbReference>
<accession>A0A6G4TUH1</accession>
<keyword evidence="2" id="KW-0238">DNA-binding</keyword>
<dbReference type="InterPro" id="IPR029016">
    <property type="entry name" value="GAF-like_dom_sf"/>
</dbReference>
<dbReference type="GO" id="GO:0006355">
    <property type="term" value="P:regulation of DNA-templated transcription"/>
    <property type="evidence" value="ECO:0007669"/>
    <property type="project" value="InterPro"/>
</dbReference>
<keyword evidence="6" id="KW-1185">Reference proteome</keyword>
<dbReference type="Proteomes" id="UP000481583">
    <property type="component" value="Unassembled WGS sequence"/>
</dbReference>
<dbReference type="GO" id="GO:0003677">
    <property type="term" value="F:DNA binding"/>
    <property type="evidence" value="ECO:0007669"/>
    <property type="project" value="UniProtKB-KW"/>
</dbReference>
<dbReference type="InterPro" id="IPR036388">
    <property type="entry name" value="WH-like_DNA-bd_sf"/>
</dbReference>
<dbReference type="EMBL" id="JAAKZV010000016">
    <property type="protein sequence ID" value="NGN63524.1"/>
    <property type="molecule type" value="Genomic_DNA"/>
</dbReference>
<dbReference type="Gene3D" id="1.10.10.10">
    <property type="entry name" value="Winged helix-like DNA-binding domain superfamily/Winged helix DNA-binding domain"/>
    <property type="match status" value="1"/>
</dbReference>
<gene>
    <name evidence="5" type="ORF">G5C51_06345</name>
</gene>
<evidence type="ECO:0000256" key="3">
    <source>
        <dbReference type="ARBA" id="ARBA00023163"/>
    </source>
</evidence>
<proteinExistence type="predicted"/>
<dbReference type="PANTHER" id="PTHR43214">
    <property type="entry name" value="TWO-COMPONENT RESPONSE REGULATOR"/>
    <property type="match status" value="1"/>
</dbReference>
<dbReference type="RefSeq" id="WP_165233075.1">
    <property type="nucleotide sequence ID" value="NZ_JAAKZV010000016.1"/>
</dbReference>
<dbReference type="Pfam" id="PF00196">
    <property type="entry name" value="GerE"/>
    <property type="match status" value="1"/>
</dbReference>
<dbReference type="InterPro" id="IPR016032">
    <property type="entry name" value="Sig_transdc_resp-reg_C-effctor"/>
</dbReference>